<evidence type="ECO:0000256" key="2">
    <source>
        <dbReference type="HAMAP-Rule" id="MF_00758"/>
    </source>
</evidence>
<evidence type="ECO:0000313" key="3">
    <source>
        <dbReference type="EMBL" id="AFL75184.1"/>
    </source>
</evidence>
<gene>
    <name evidence="3" type="ordered locus">Thivi_3311</name>
</gene>
<dbReference type="KEGG" id="tvi:Thivi_3311"/>
<dbReference type="STRING" id="765911.Thivi_3311"/>
<accession>I3YDW6</accession>
<dbReference type="PANTHER" id="PTHR30327:SF1">
    <property type="entry name" value="UPF0301 PROTEIN YQGE"/>
    <property type="match status" value="1"/>
</dbReference>
<proteinExistence type="inferred from homology"/>
<evidence type="ECO:0000313" key="4">
    <source>
        <dbReference type="Proteomes" id="UP000006062"/>
    </source>
</evidence>
<dbReference type="EMBL" id="CP003154">
    <property type="protein sequence ID" value="AFL75184.1"/>
    <property type="molecule type" value="Genomic_DNA"/>
</dbReference>
<dbReference type="InterPro" id="IPR003774">
    <property type="entry name" value="AlgH-like"/>
</dbReference>
<dbReference type="AlphaFoldDB" id="I3YDW6"/>
<dbReference type="SUPFAM" id="SSF143456">
    <property type="entry name" value="VC0467-like"/>
    <property type="match status" value="1"/>
</dbReference>
<dbReference type="Pfam" id="PF02622">
    <property type="entry name" value="DUF179"/>
    <property type="match status" value="1"/>
</dbReference>
<organism evidence="3 4">
    <name type="scientific">Thiocystis violascens (strain ATCC 17096 / DSM 198 / 6111)</name>
    <name type="common">Chromatium violascens</name>
    <dbReference type="NCBI Taxonomy" id="765911"/>
    <lineage>
        <taxon>Bacteria</taxon>
        <taxon>Pseudomonadati</taxon>
        <taxon>Pseudomonadota</taxon>
        <taxon>Gammaproteobacteria</taxon>
        <taxon>Chromatiales</taxon>
        <taxon>Chromatiaceae</taxon>
        <taxon>Thiocystis</taxon>
    </lineage>
</organism>
<comment type="similarity">
    <text evidence="1 2">Belongs to the UPF0301 (AlgH) family.</text>
</comment>
<keyword evidence="4" id="KW-1185">Reference proteome</keyword>
<dbReference type="OrthoDB" id="9807486at2"/>
<dbReference type="HAMAP" id="MF_00758">
    <property type="entry name" value="UPF0301"/>
    <property type="match status" value="1"/>
</dbReference>
<protein>
    <recommendedName>
        <fullName evidence="2">UPF0301 protein Thivi_3311</fullName>
    </recommendedName>
</protein>
<name>I3YDW6_THIV6</name>
<evidence type="ECO:0000256" key="1">
    <source>
        <dbReference type="ARBA" id="ARBA00009600"/>
    </source>
</evidence>
<reference evidence="3 4" key="1">
    <citation type="submission" date="2012-06" db="EMBL/GenBank/DDBJ databases">
        <title>Complete sequence of Thiocystis violascens DSM 198.</title>
        <authorList>
            <consortium name="US DOE Joint Genome Institute"/>
            <person name="Lucas S."/>
            <person name="Han J."/>
            <person name="Lapidus A."/>
            <person name="Cheng J.-F."/>
            <person name="Goodwin L."/>
            <person name="Pitluck S."/>
            <person name="Peters L."/>
            <person name="Ovchinnikova G."/>
            <person name="Teshima H."/>
            <person name="Detter J.C."/>
            <person name="Han C."/>
            <person name="Tapia R."/>
            <person name="Land M."/>
            <person name="Hauser L."/>
            <person name="Kyrpides N."/>
            <person name="Ivanova N."/>
            <person name="Pagani I."/>
            <person name="Vogl K."/>
            <person name="Liu Z."/>
            <person name="Frigaard N.-U."/>
            <person name="Bryant D."/>
            <person name="Woyke T."/>
        </authorList>
    </citation>
    <scope>NUCLEOTIDE SEQUENCE [LARGE SCALE GENOMIC DNA]</scope>
    <source>
        <strain evidence="4">ATCC 17096 / DSM 198 / 6111</strain>
    </source>
</reference>
<dbReference type="Proteomes" id="UP000006062">
    <property type="component" value="Chromosome"/>
</dbReference>
<dbReference type="eggNOG" id="COG1678">
    <property type="taxonomic scope" value="Bacteria"/>
</dbReference>
<dbReference type="Gene3D" id="3.40.1740.10">
    <property type="entry name" value="VC0467-like"/>
    <property type="match status" value="1"/>
</dbReference>
<sequence length="188" mass="19806">MPFSTSLTNHFLIAMPGLQDPNFARTVTYVCEHTDQGAMGIVINRPLEVTLGDLLSQLDITTLSAAVRETPVYQGGPVQTDRGFVLHTSGPAFDSTLAITPDISVTTSRDVLEAIASGEGPEQTLIALGYAGWGGGQLEQEMGANAWLNGPASNDIIFRLPSSARWMAAAQLLGVVDLNLLSGEAGHA</sequence>
<dbReference type="PANTHER" id="PTHR30327">
    <property type="entry name" value="UNCHARACTERIZED PROTEIN YQGE"/>
    <property type="match status" value="1"/>
</dbReference>
<dbReference type="HOGENOM" id="CLU_057596_1_0_6"/>
<dbReference type="NCBIfam" id="NF001266">
    <property type="entry name" value="PRK00228.1-1"/>
    <property type="match status" value="1"/>
</dbReference>
<dbReference type="GO" id="GO:0005829">
    <property type="term" value="C:cytosol"/>
    <property type="evidence" value="ECO:0007669"/>
    <property type="project" value="TreeGrafter"/>
</dbReference>
<dbReference type="RefSeq" id="WP_014779591.1">
    <property type="nucleotide sequence ID" value="NC_018012.1"/>
</dbReference>